<evidence type="ECO:0000313" key="3">
    <source>
        <dbReference type="Proteomes" id="UP000422572"/>
    </source>
</evidence>
<dbReference type="AlphaFoldDB" id="A0A6I6FIG3"/>
<accession>A0A6I6FIG3</accession>
<dbReference type="EMBL" id="CP034279">
    <property type="protein sequence ID" value="QGV79932.1"/>
    <property type="molecule type" value="Genomic_DNA"/>
</dbReference>
<dbReference type="RefSeq" id="WP_156693662.1">
    <property type="nucleotide sequence ID" value="NZ_CP034279.1"/>
</dbReference>
<reference evidence="2 3" key="1">
    <citation type="submission" date="2018-12" db="EMBL/GenBank/DDBJ databases">
        <title>Complete genome sequence of Streptomyces ficellus NRRL8067, the producer of ficellomycin, feldamycin and nojirimycin.</title>
        <authorList>
            <person name="Zhang H."/>
            <person name="Yue R."/>
            <person name="Liu Y."/>
            <person name="Li M."/>
            <person name="Mu H."/>
            <person name="Zhang J."/>
        </authorList>
    </citation>
    <scope>NUCLEOTIDE SEQUENCE [LARGE SCALE GENOMIC DNA]</scope>
    <source>
        <strain evidence="2 3">NRRL 8067</strain>
    </source>
</reference>
<dbReference type="Proteomes" id="UP000422572">
    <property type="component" value="Chromosome"/>
</dbReference>
<organism evidence="2 3">
    <name type="scientific">Streptomyces ficellus</name>
    <dbReference type="NCBI Taxonomy" id="1977088"/>
    <lineage>
        <taxon>Bacteria</taxon>
        <taxon>Bacillati</taxon>
        <taxon>Actinomycetota</taxon>
        <taxon>Actinomycetes</taxon>
        <taxon>Kitasatosporales</taxon>
        <taxon>Streptomycetaceae</taxon>
        <taxon>Streptomyces</taxon>
    </lineage>
</organism>
<keyword evidence="3" id="KW-1185">Reference proteome</keyword>
<dbReference type="OrthoDB" id="4350229at2"/>
<protein>
    <submittedName>
        <fullName evidence="2">Uncharacterized protein</fullName>
    </submittedName>
</protein>
<proteinExistence type="predicted"/>
<gene>
    <name evidence="2" type="ORF">EIZ62_18095</name>
</gene>
<feature type="region of interest" description="Disordered" evidence="1">
    <location>
        <begin position="1"/>
        <end position="36"/>
    </location>
</feature>
<dbReference type="KEGG" id="sfic:EIZ62_18095"/>
<evidence type="ECO:0000313" key="2">
    <source>
        <dbReference type="EMBL" id="QGV79932.1"/>
    </source>
</evidence>
<evidence type="ECO:0000256" key="1">
    <source>
        <dbReference type="SAM" id="MobiDB-lite"/>
    </source>
</evidence>
<name>A0A6I6FIG3_9ACTN</name>
<sequence>MADAQFSAVSHPLAKPGYGKRSAPGQKPPAASDFAHLPPRERSIAGYIDRLTDGADISCKTLAKVLPLYGQCAVRTALNHLVRAGHLRRGREQVVSASGTEHWVTRTWWSRTARDDDWWAAFQRGDVPEDRPPRRTRSRAFILLAALGREAPMMALSDTECAALAPLVTEWFERGADERHVLHALTAGLPSQVHRPMALARTRLTTKIPPEPVRQVRPPRRVLECTTCGDPARPEALLDGECAACRGETPPPPRTTLPPDRVRARAAQARAAATHRLERSHA</sequence>